<keyword evidence="4" id="KW-0949">S-adenosyl-L-methionine</keyword>
<evidence type="ECO:0000256" key="3">
    <source>
        <dbReference type="ARBA" id="ARBA00022679"/>
    </source>
</evidence>
<keyword evidence="3" id="KW-0808">Transferase</keyword>
<dbReference type="Pfam" id="PF12950">
    <property type="entry name" value="TaqI_C"/>
    <property type="match status" value="1"/>
</dbReference>
<dbReference type="InterPro" id="IPR050953">
    <property type="entry name" value="N4_N6_ade-DNA_methylase"/>
</dbReference>
<dbReference type="Pfam" id="PF07669">
    <property type="entry name" value="Eco57I"/>
    <property type="match status" value="1"/>
</dbReference>
<evidence type="ECO:0000256" key="4">
    <source>
        <dbReference type="ARBA" id="ARBA00022691"/>
    </source>
</evidence>
<dbReference type="EMBL" id="CP157353">
    <property type="protein sequence ID" value="XBM04391.1"/>
    <property type="molecule type" value="Genomic_DNA"/>
</dbReference>
<dbReference type="InterPro" id="IPR025931">
    <property type="entry name" value="TaqI_C"/>
</dbReference>
<keyword evidence="2 10" id="KW-0489">Methyltransferase</keyword>
<dbReference type="PANTHER" id="PTHR33841">
    <property type="entry name" value="DNA METHYLTRANSFERASE YEEA-RELATED"/>
    <property type="match status" value="1"/>
</dbReference>
<evidence type="ECO:0000256" key="1">
    <source>
        <dbReference type="ARBA" id="ARBA00011900"/>
    </source>
</evidence>
<evidence type="ECO:0000256" key="5">
    <source>
        <dbReference type="ARBA" id="ARBA00022747"/>
    </source>
</evidence>
<evidence type="ECO:0000259" key="9">
    <source>
        <dbReference type="Pfam" id="PF12950"/>
    </source>
</evidence>
<dbReference type="GO" id="GO:0003677">
    <property type="term" value="F:DNA binding"/>
    <property type="evidence" value="ECO:0007669"/>
    <property type="project" value="UniProtKB-KW"/>
</dbReference>
<dbReference type="InterPro" id="IPR029063">
    <property type="entry name" value="SAM-dependent_MTases_sf"/>
</dbReference>
<dbReference type="GO" id="GO:0032259">
    <property type="term" value="P:methylation"/>
    <property type="evidence" value="ECO:0007669"/>
    <property type="project" value="UniProtKB-KW"/>
</dbReference>
<dbReference type="PROSITE" id="PS00092">
    <property type="entry name" value="N6_MTASE"/>
    <property type="match status" value="1"/>
</dbReference>
<dbReference type="Gene3D" id="3.40.50.150">
    <property type="entry name" value="Vaccinia Virus protein VP39"/>
    <property type="match status" value="1"/>
</dbReference>
<evidence type="ECO:0000313" key="10">
    <source>
        <dbReference type="EMBL" id="XBM04391.1"/>
    </source>
</evidence>
<protein>
    <recommendedName>
        <fullName evidence="1">site-specific DNA-methyltransferase (adenine-specific)</fullName>
        <ecNumber evidence="1">2.1.1.72</ecNumber>
    </recommendedName>
</protein>
<reference evidence="10" key="1">
    <citation type="submission" date="2024-05" db="EMBL/GenBank/DDBJ databases">
        <authorList>
            <person name="Liu Z."/>
        </authorList>
    </citation>
    <scope>NUCLEOTIDE SEQUENCE</scope>
    <source>
        <strain evidence="10">BS1807G30</strain>
    </source>
</reference>
<gene>
    <name evidence="10" type="ORF">ABG082_01105</name>
</gene>
<keyword evidence="5" id="KW-0680">Restriction system</keyword>
<evidence type="ECO:0000259" key="8">
    <source>
        <dbReference type="Pfam" id="PF07669"/>
    </source>
</evidence>
<dbReference type="InterPro" id="IPR011639">
    <property type="entry name" value="MethylTrfase_TaqI-like_dom"/>
</dbReference>
<dbReference type="SUPFAM" id="SSF53335">
    <property type="entry name" value="S-adenosyl-L-methionine-dependent methyltransferases"/>
    <property type="match status" value="1"/>
</dbReference>
<sequence length="676" mass="79401">MNMNSKITNSYILDASQFLKKFVLEELDTFYLLYGILYCNRYVQLNSLLNKPYNIEQIKLEAMNKFNEELFHKLKENSLSALKILDWLMKNPPPESSEDILGSIYLILSEGEKRKKLGEHYTRMDLVNLIYDEYKLDVNIERKVIDPACGSGNFLVGYLNRLFSVYNDNEVLKNIIIEKIFKGEIIVGIDVQKNTCLIAKLRLLMLIFKYSNQINPKNTLPIYQLDSLSDEKNNVLEDSQYDLVVTNPPYLRYHSLNENQRKLYKKKYYSAKGKYDLYTLFIEKSIRLVNKKEGKIAIVTSDKFMSASYGKAIREYVEKNVHLAKVMDLSAIFPFKAAVLSAVYFFETPKRRVNENPTWEKVVQNDGALSTNKMGTVNLGSYWRYNLPSMEGVFNKINEHPRAKYLDEFIESILVGFQSTADSVFCKQITNEFIDKNKLEKNLVFPMLRGKNLRRWTYQWTGDIEGSDTYVLYPYIEKSGITRKITLENFPNVNKYLLSHKDQLDQRKYIINKRGKEWYEHWVERSHRTFKNIKILTPDLSSECRFSLDTNGFFYNGTIYAIRLKSNFTLDDYKFLLGILNSNLIFFIHKQLNPTHLNSKRFRFQSPIMKKYPIVLLDKKESLYREMVSLVDKIIEVKSQKGDIEKKERKVNDLVYKIYGLGKEDITIIENFSSKT</sequence>
<dbReference type="GO" id="GO:0009307">
    <property type="term" value="P:DNA restriction-modification system"/>
    <property type="evidence" value="ECO:0007669"/>
    <property type="project" value="UniProtKB-KW"/>
</dbReference>
<proteinExistence type="predicted"/>
<comment type="catalytic activity">
    <reaction evidence="7">
        <text>a 2'-deoxyadenosine in DNA + S-adenosyl-L-methionine = an N(6)-methyl-2'-deoxyadenosine in DNA + S-adenosyl-L-homocysteine + H(+)</text>
        <dbReference type="Rhea" id="RHEA:15197"/>
        <dbReference type="Rhea" id="RHEA-COMP:12418"/>
        <dbReference type="Rhea" id="RHEA-COMP:12419"/>
        <dbReference type="ChEBI" id="CHEBI:15378"/>
        <dbReference type="ChEBI" id="CHEBI:57856"/>
        <dbReference type="ChEBI" id="CHEBI:59789"/>
        <dbReference type="ChEBI" id="CHEBI:90615"/>
        <dbReference type="ChEBI" id="CHEBI:90616"/>
        <dbReference type="EC" id="2.1.1.72"/>
    </reaction>
</comment>
<feature type="domain" description="TaqI-like C-terminal specificity" evidence="9">
    <location>
        <begin position="446"/>
        <end position="596"/>
    </location>
</feature>
<dbReference type="PANTHER" id="PTHR33841:SF1">
    <property type="entry name" value="DNA METHYLTRANSFERASE A"/>
    <property type="match status" value="1"/>
</dbReference>
<organism evidence="10">
    <name type="scientific">Bacillus sp. BS1807G30</name>
    <dbReference type="NCBI Taxonomy" id="3153756"/>
    <lineage>
        <taxon>Bacteria</taxon>
        <taxon>Bacillati</taxon>
        <taxon>Bacillota</taxon>
        <taxon>Bacilli</taxon>
        <taxon>Bacillales</taxon>
        <taxon>Bacillaceae</taxon>
        <taxon>Bacillus</taxon>
    </lineage>
</organism>
<evidence type="ECO:0000256" key="2">
    <source>
        <dbReference type="ARBA" id="ARBA00022603"/>
    </source>
</evidence>
<evidence type="ECO:0000256" key="6">
    <source>
        <dbReference type="ARBA" id="ARBA00023125"/>
    </source>
</evidence>
<evidence type="ECO:0000256" key="7">
    <source>
        <dbReference type="ARBA" id="ARBA00047942"/>
    </source>
</evidence>
<feature type="domain" description="Type II methyltransferase M.TaqI-like" evidence="8">
    <location>
        <begin position="186"/>
        <end position="329"/>
    </location>
</feature>
<dbReference type="GO" id="GO:0009007">
    <property type="term" value="F:site-specific DNA-methyltransferase (adenine-specific) activity"/>
    <property type="evidence" value="ECO:0007669"/>
    <property type="project" value="UniProtKB-EC"/>
</dbReference>
<accession>A0AAU7FLH9</accession>
<dbReference type="EC" id="2.1.1.72" evidence="1"/>
<dbReference type="RefSeq" id="WP_348936432.1">
    <property type="nucleotide sequence ID" value="NZ_CP157353.1"/>
</dbReference>
<dbReference type="PRINTS" id="PR00507">
    <property type="entry name" value="N12N6MTFRASE"/>
</dbReference>
<dbReference type="InterPro" id="IPR002052">
    <property type="entry name" value="DNA_methylase_N6_adenine_CS"/>
</dbReference>
<dbReference type="AlphaFoldDB" id="A0AAU7FLH9"/>
<keyword evidence="6" id="KW-0238">DNA-binding</keyword>
<name>A0AAU7FLH9_9BACI</name>